<dbReference type="OrthoDB" id="661148at2759"/>
<feature type="compositionally biased region" description="Basic and acidic residues" evidence="5">
    <location>
        <begin position="404"/>
        <end position="414"/>
    </location>
</feature>
<dbReference type="InterPro" id="IPR000433">
    <property type="entry name" value="Znf_ZZ"/>
</dbReference>
<protein>
    <recommendedName>
        <fullName evidence="6">ZZ-type domain-containing protein</fullName>
    </recommendedName>
</protein>
<dbReference type="SUPFAM" id="SSF57850">
    <property type="entry name" value="RING/U-box"/>
    <property type="match status" value="2"/>
</dbReference>
<feature type="region of interest" description="Disordered" evidence="5">
    <location>
        <begin position="404"/>
        <end position="432"/>
    </location>
</feature>
<sequence length="631" mass="70084">MATFKVRLENTKEYRRIVDVPDTEAFYKKVEKAFELENNRFEIIYTETSSNNSMILGSEDPISLIEQRYGYASTEWNKCWVRVKGKKSTDPKEEPNASSNAPAAATETASTPKLTFGTSNTPTFPLFANQKGNSLLPSLQPQQPETKSATETTPPSDHSTFQLDFYRRMEKLLVETSENASKITQLVSQQQQQQSRLEQRQDRLEQKQDRMDQKQDRLEQQQQQQQQKPGGNSSNVVDVPNQTDNKALIPPSSVSCGGCKKPLPGHHFACDQCDDYHACFLCQYQKCIPHDATHLIRYTDAKPTIASQDMPSKASDDSQKKNPGIKHNNVICDHCNSDIVGVRYKCGHCPDYDLCETCEPLLLHNRDHVFLKIRQPLVPLTSMDTILLPELNYARKSTDCETLERSEMNPEHEASAITDNNNSNSNSNNNNNTIADNVASHLDTVFSATFVNHTNIPDGHRIDPSLPFLKTWRVKNTGFTAWPSESTLKFIGGSVRPSKLFSYQHETKLPQVLPGEEVDVSVDLTADKVPGPKSGLFFMVTPDGTAFGEALLCIITVNNPPCYTATIVPDTGLKTAVPTHGLSFAPRINIPKSAKHDSSSSSSPFSINTDDGFIKVDGKDQLSGSSSSSSS</sequence>
<dbReference type="InterPro" id="IPR032350">
    <property type="entry name" value="Nbr1_FW"/>
</dbReference>
<evidence type="ECO:0000313" key="8">
    <source>
        <dbReference type="Proteomes" id="UP000193560"/>
    </source>
</evidence>
<dbReference type="PANTHER" id="PTHR20930:SF0">
    <property type="entry name" value="PROTEIN ILRUN"/>
    <property type="match status" value="1"/>
</dbReference>
<dbReference type="CDD" id="cd14947">
    <property type="entry name" value="NBR1_like"/>
    <property type="match status" value="1"/>
</dbReference>
<dbReference type="AlphaFoldDB" id="A0A1X2I989"/>
<dbReference type="InterPro" id="IPR013783">
    <property type="entry name" value="Ig-like_fold"/>
</dbReference>
<feature type="region of interest" description="Disordered" evidence="5">
    <location>
        <begin position="593"/>
        <end position="631"/>
    </location>
</feature>
<dbReference type="PROSITE" id="PS50135">
    <property type="entry name" value="ZF_ZZ_2"/>
    <property type="match status" value="1"/>
</dbReference>
<accession>A0A1X2I989</accession>
<evidence type="ECO:0000259" key="6">
    <source>
        <dbReference type="PROSITE" id="PS50135"/>
    </source>
</evidence>
<organism evidence="7 8">
    <name type="scientific">Absidia repens</name>
    <dbReference type="NCBI Taxonomy" id="90262"/>
    <lineage>
        <taxon>Eukaryota</taxon>
        <taxon>Fungi</taxon>
        <taxon>Fungi incertae sedis</taxon>
        <taxon>Mucoromycota</taxon>
        <taxon>Mucoromycotina</taxon>
        <taxon>Mucoromycetes</taxon>
        <taxon>Mucorales</taxon>
        <taxon>Cunninghamellaceae</taxon>
        <taxon>Absidia</taxon>
    </lineage>
</organism>
<dbReference type="Pfam" id="PF00569">
    <property type="entry name" value="ZZ"/>
    <property type="match status" value="1"/>
</dbReference>
<dbReference type="CDD" id="cd02340">
    <property type="entry name" value="ZZ_NBR1_like"/>
    <property type="match status" value="1"/>
</dbReference>
<dbReference type="GO" id="GO:0008270">
    <property type="term" value="F:zinc ion binding"/>
    <property type="evidence" value="ECO:0007669"/>
    <property type="project" value="UniProtKB-KW"/>
</dbReference>
<evidence type="ECO:0000256" key="4">
    <source>
        <dbReference type="PROSITE-ProRule" id="PRU00228"/>
    </source>
</evidence>
<reference evidence="7 8" key="1">
    <citation type="submission" date="2016-07" db="EMBL/GenBank/DDBJ databases">
        <title>Pervasive Adenine N6-methylation of Active Genes in Fungi.</title>
        <authorList>
            <consortium name="DOE Joint Genome Institute"/>
            <person name="Mondo S.J."/>
            <person name="Dannebaum R.O."/>
            <person name="Kuo R.C."/>
            <person name="Labutti K."/>
            <person name="Haridas S."/>
            <person name="Kuo A."/>
            <person name="Salamov A."/>
            <person name="Ahrendt S.R."/>
            <person name="Lipzen A."/>
            <person name="Sullivan W."/>
            <person name="Andreopoulos W.B."/>
            <person name="Clum A."/>
            <person name="Lindquist E."/>
            <person name="Daum C."/>
            <person name="Ramamoorthy G.K."/>
            <person name="Gryganskyi A."/>
            <person name="Culley D."/>
            <person name="Magnuson J.K."/>
            <person name="James T.Y."/>
            <person name="O'Malley M.A."/>
            <person name="Stajich J.E."/>
            <person name="Spatafora J.W."/>
            <person name="Visel A."/>
            <person name="Grigoriev I.V."/>
        </authorList>
    </citation>
    <scope>NUCLEOTIDE SEQUENCE [LARGE SCALE GENOMIC DNA]</scope>
    <source>
        <strain evidence="7 8">NRRL 1336</strain>
    </source>
</reference>
<feature type="compositionally biased region" description="Polar residues" evidence="5">
    <location>
        <begin position="130"/>
        <end position="162"/>
    </location>
</feature>
<feature type="compositionally biased region" description="Polar residues" evidence="5">
    <location>
        <begin position="228"/>
        <end position="245"/>
    </location>
</feature>
<dbReference type="Gene3D" id="2.60.40.10">
    <property type="entry name" value="Immunoglobulins"/>
    <property type="match status" value="1"/>
</dbReference>
<feature type="compositionally biased region" description="Basic and acidic residues" evidence="5">
    <location>
        <begin position="197"/>
        <end position="219"/>
    </location>
</feature>
<dbReference type="Gene3D" id="3.30.60.90">
    <property type="match status" value="1"/>
</dbReference>
<dbReference type="GO" id="GO:0005737">
    <property type="term" value="C:cytoplasm"/>
    <property type="evidence" value="ECO:0007669"/>
    <property type="project" value="UniProtKB-ARBA"/>
</dbReference>
<comment type="caution">
    <text evidence="7">The sequence shown here is derived from an EMBL/GenBank/DDBJ whole genome shotgun (WGS) entry which is preliminary data.</text>
</comment>
<feature type="domain" description="ZZ-type" evidence="6">
    <location>
        <begin position="327"/>
        <end position="378"/>
    </location>
</feature>
<dbReference type="SMART" id="SM00291">
    <property type="entry name" value="ZnF_ZZ"/>
    <property type="match status" value="2"/>
</dbReference>
<dbReference type="GO" id="GO:0070013">
    <property type="term" value="C:intracellular organelle lumen"/>
    <property type="evidence" value="ECO:0007669"/>
    <property type="project" value="UniProtKB-ARBA"/>
</dbReference>
<dbReference type="FunFam" id="3.30.60.90:FF:000007">
    <property type="entry name" value="Next to BRCA1 gene 1 protein"/>
    <property type="match status" value="1"/>
</dbReference>
<keyword evidence="8" id="KW-1185">Reference proteome</keyword>
<dbReference type="Pfam" id="PF16158">
    <property type="entry name" value="N_BRCA1_IG"/>
    <property type="match status" value="1"/>
</dbReference>
<feature type="compositionally biased region" description="Low complexity" evidence="5">
    <location>
        <begin position="96"/>
        <end position="112"/>
    </location>
</feature>
<proteinExistence type="predicted"/>
<dbReference type="InterPro" id="IPR043145">
    <property type="entry name" value="Znf_ZZ_sf"/>
</dbReference>
<dbReference type="PROSITE" id="PS01357">
    <property type="entry name" value="ZF_ZZ_1"/>
    <property type="match status" value="1"/>
</dbReference>
<dbReference type="Proteomes" id="UP000193560">
    <property type="component" value="Unassembled WGS sequence"/>
</dbReference>
<keyword evidence="1" id="KW-0479">Metal-binding</keyword>
<keyword evidence="2 4" id="KW-0863">Zinc-finger</keyword>
<dbReference type="PANTHER" id="PTHR20930">
    <property type="entry name" value="OVARIAN CARCINOMA ANTIGEN CA125-RELATED"/>
    <property type="match status" value="1"/>
</dbReference>
<evidence type="ECO:0000256" key="5">
    <source>
        <dbReference type="SAM" id="MobiDB-lite"/>
    </source>
</evidence>
<name>A0A1X2I989_9FUNG</name>
<feature type="compositionally biased region" description="Low complexity" evidence="5">
    <location>
        <begin position="420"/>
        <end position="432"/>
    </location>
</feature>
<evidence type="ECO:0000256" key="1">
    <source>
        <dbReference type="ARBA" id="ARBA00022723"/>
    </source>
</evidence>
<keyword evidence="3" id="KW-0862">Zinc</keyword>
<evidence type="ECO:0000313" key="7">
    <source>
        <dbReference type="EMBL" id="ORZ11981.1"/>
    </source>
</evidence>
<evidence type="ECO:0000256" key="3">
    <source>
        <dbReference type="ARBA" id="ARBA00022833"/>
    </source>
</evidence>
<dbReference type="STRING" id="90262.A0A1X2I989"/>
<evidence type="ECO:0000256" key="2">
    <source>
        <dbReference type="ARBA" id="ARBA00022771"/>
    </source>
</evidence>
<gene>
    <name evidence="7" type="ORF">BCR42DRAFT_421004</name>
</gene>
<dbReference type="EMBL" id="MCGE01000020">
    <property type="protein sequence ID" value="ORZ11981.1"/>
    <property type="molecule type" value="Genomic_DNA"/>
</dbReference>
<feature type="region of interest" description="Disordered" evidence="5">
    <location>
        <begin position="86"/>
        <end position="162"/>
    </location>
</feature>
<feature type="region of interest" description="Disordered" evidence="5">
    <location>
        <begin position="193"/>
        <end position="248"/>
    </location>
</feature>